<comment type="caution">
    <text evidence="3">The sequence shown here is derived from an EMBL/GenBank/DDBJ whole genome shotgun (WGS) entry which is preliminary data.</text>
</comment>
<dbReference type="PANTHER" id="PTHR34220">
    <property type="entry name" value="SENSOR HISTIDINE KINASE YPDA"/>
    <property type="match status" value="1"/>
</dbReference>
<protein>
    <submittedName>
        <fullName evidence="3">Histidine kinase</fullName>
    </submittedName>
</protein>
<keyword evidence="1" id="KW-1133">Transmembrane helix</keyword>
<keyword evidence="1" id="KW-0472">Membrane</keyword>
<keyword evidence="1" id="KW-0812">Transmembrane</keyword>
<sequence>MFTKKTIYWLLNIAFWSLITGLMGFAYWINGNGLNLEIWQFIMDFISVFLLSIFYTHQLKRSINRFIQFDDLKGIDAFKILGLLLGSILLFYITYTLYIQFTYHFIYDRADVFDHESQGLKSNILFILNYTIYFLVWSGFYVAVKGLMELNNGRETRLQLESNLKESQLNTLKGQINPHFMFNSLNNIRGLMLEDVDRARNMLTSLSETLRYSLTKSDANAIALEDELEMVKNYVEISKIQFEDRLQFETNVDKASLSTQIPPMIIQMLVENAIKHGISNLKEGGKVSLSTNIKDSQLLIEVTNTGNLRPSQNSTQLGLKNIKQRLQLLYGEAATFSFKEIENQVVAIIKIPVA</sequence>
<dbReference type="Pfam" id="PF06580">
    <property type="entry name" value="His_kinase"/>
    <property type="match status" value="1"/>
</dbReference>
<dbReference type="SUPFAM" id="SSF55874">
    <property type="entry name" value="ATPase domain of HSP90 chaperone/DNA topoisomerase II/histidine kinase"/>
    <property type="match status" value="1"/>
</dbReference>
<dbReference type="OrthoDB" id="9809908at2"/>
<dbReference type="InterPro" id="IPR050640">
    <property type="entry name" value="Bact_2-comp_sensor_kinase"/>
</dbReference>
<dbReference type="InterPro" id="IPR010559">
    <property type="entry name" value="Sig_transdc_His_kin_internal"/>
</dbReference>
<feature type="transmembrane region" description="Helical" evidence="1">
    <location>
        <begin position="123"/>
        <end position="144"/>
    </location>
</feature>
<feature type="domain" description="Signal transduction histidine kinase internal region" evidence="2">
    <location>
        <begin position="168"/>
        <end position="246"/>
    </location>
</feature>
<keyword evidence="4" id="KW-1185">Reference proteome</keyword>
<dbReference type="PANTHER" id="PTHR34220:SF7">
    <property type="entry name" value="SENSOR HISTIDINE KINASE YPDA"/>
    <property type="match status" value="1"/>
</dbReference>
<feature type="transmembrane region" description="Helical" evidence="1">
    <location>
        <begin position="7"/>
        <end position="29"/>
    </location>
</feature>
<dbReference type="RefSeq" id="WP_146933567.1">
    <property type="nucleotide sequence ID" value="NZ_CBCSHZ010000021.1"/>
</dbReference>
<name>A0A5C6ZQA4_9FLAO</name>
<reference evidence="3 4" key="1">
    <citation type="submission" date="2019-08" db="EMBL/GenBank/DDBJ databases">
        <title>Genome sequence of Gillisia hiemivivida IC154 (type strain).</title>
        <authorList>
            <person name="Bowman J.P."/>
        </authorList>
    </citation>
    <scope>NUCLEOTIDE SEQUENCE [LARGE SCALE GENOMIC DNA]</scope>
    <source>
        <strain evidence="3 4">IC154</strain>
    </source>
</reference>
<dbReference type="Gene3D" id="3.30.565.10">
    <property type="entry name" value="Histidine kinase-like ATPase, C-terminal domain"/>
    <property type="match status" value="1"/>
</dbReference>
<dbReference type="GO" id="GO:0016020">
    <property type="term" value="C:membrane"/>
    <property type="evidence" value="ECO:0007669"/>
    <property type="project" value="InterPro"/>
</dbReference>
<keyword evidence="3" id="KW-0418">Kinase</keyword>
<dbReference type="EMBL" id="VORY01000018">
    <property type="protein sequence ID" value="TXD92681.1"/>
    <property type="molecule type" value="Genomic_DNA"/>
</dbReference>
<proteinExistence type="predicted"/>
<gene>
    <name evidence="3" type="ORF">ES724_12950</name>
</gene>
<feature type="transmembrane region" description="Helical" evidence="1">
    <location>
        <begin position="41"/>
        <end position="59"/>
    </location>
</feature>
<evidence type="ECO:0000256" key="1">
    <source>
        <dbReference type="SAM" id="Phobius"/>
    </source>
</evidence>
<keyword evidence="3" id="KW-0808">Transferase</keyword>
<evidence type="ECO:0000313" key="4">
    <source>
        <dbReference type="Proteomes" id="UP000321367"/>
    </source>
</evidence>
<feature type="transmembrane region" description="Helical" evidence="1">
    <location>
        <begin position="80"/>
        <end position="103"/>
    </location>
</feature>
<evidence type="ECO:0000313" key="3">
    <source>
        <dbReference type="EMBL" id="TXD92681.1"/>
    </source>
</evidence>
<accession>A0A5C6ZQA4</accession>
<organism evidence="3 4">
    <name type="scientific">Gillisia hiemivivida</name>
    <dbReference type="NCBI Taxonomy" id="291190"/>
    <lineage>
        <taxon>Bacteria</taxon>
        <taxon>Pseudomonadati</taxon>
        <taxon>Bacteroidota</taxon>
        <taxon>Flavobacteriia</taxon>
        <taxon>Flavobacteriales</taxon>
        <taxon>Flavobacteriaceae</taxon>
        <taxon>Gillisia</taxon>
    </lineage>
</organism>
<dbReference type="InterPro" id="IPR036890">
    <property type="entry name" value="HATPase_C_sf"/>
</dbReference>
<evidence type="ECO:0000259" key="2">
    <source>
        <dbReference type="Pfam" id="PF06580"/>
    </source>
</evidence>
<dbReference type="AlphaFoldDB" id="A0A5C6ZQA4"/>
<dbReference type="Proteomes" id="UP000321367">
    <property type="component" value="Unassembled WGS sequence"/>
</dbReference>
<dbReference type="GO" id="GO:0000155">
    <property type="term" value="F:phosphorelay sensor kinase activity"/>
    <property type="evidence" value="ECO:0007669"/>
    <property type="project" value="InterPro"/>
</dbReference>